<evidence type="ECO:0000313" key="2">
    <source>
        <dbReference type="Proteomes" id="UP001652620"/>
    </source>
</evidence>
<name>A0A8N4QGX6_BACDO</name>
<proteinExistence type="predicted"/>
<evidence type="ECO:0000313" key="3">
    <source>
        <dbReference type="RefSeq" id="XP_029407290.2"/>
    </source>
</evidence>
<organism evidence="2 3">
    <name type="scientific">Bactrocera dorsalis</name>
    <name type="common">Oriental fruit fly</name>
    <name type="synonym">Dacus dorsalis</name>
    <dbReference type="NCBI Taxonomy" id="27457"/>
    <lineage>
        <taxon>Eukaryota</taxon>
        <taxon>Metazoa</taxon>
        <taxon>Ecdysozoa</taxon>
        <taxon>Arthropoda</taxon>
        <taxon>Hexapoda</taxon>
        <taxon>Insecta</taxon>
        <taxon>Pterygota</taxon>
        <taxon>Neoptera</taxon>
        <taxon>Endopterygota</taxon>
        <taxon>Diptera</taxon>
        <taxon>Brachycera</taxon>
        <taxon>Muscomorpha</taxon>
        <taxon>Tephritoidea</taxon>
        <taxon>Tephritidae</taxon>
        <taxon>Bactrocera</taxon>
        <taxon>Bactrocera</taxon>
    </lineage>
</organism>
<gene>
    <name evidence="3" type="primary">LOC115066369</name>
</gene>
<dbReference type="AlphaFoldDB" id="A0A8N4QGX6"/>
<sequence length="314" mass="36231">MLCSERKAIIFTLFALGMLLCVSETEANNLDLGNIVKNLLTNMERSTVWDENLHFSLIFAEFVIKQKVRFYEPTRFENQLYEDILKRIATFRAKLIVKNGIGRLDNVLQKNVRLIKPAVIEDQINTELEYGTLKRSYEKLQNTGFPSSTLSDYCLLHISSLDKCDAIEKQCLQVISSNAPTFGYRRMHQILILYVLMHHTCAPQFGPQIVYEILSTQHCSEVYREHRLLAMSYLQARRDLYIEQSALCGLFGFKEFLNKAEVRKIASWDKFGICNCVGEITFFPASNENDICKCGDHSHSVALLFYVNAMLFLY</sequence>
<feature type="signal peptide" evidence="1">
    <location>
        <begin position="1"/>
        <end position="27"/>
    </location>
</feature>
<dbReference type="Pfam" id="PF15882">
    <property type="entry name" value="DUF4735"/>
    <property type="match status" value="1"/>
</dbReference>
<reference evidence="3" key="1">
    <citation type="submission" date="2025-08" db="UniProtKB">
        <authorList>
            <consortium name="RefSeq"/>
        </authorList>
    </citation>
    <scope>IDENTIFICATION</scope>
    <source>
        <tissue evidence="3">Adult</tissue>
    </source>
</reference>
<dbReference type="RefSeq" id="XP_029407290.2">
    <property type="nucleotide sequence ID" value="XM_029551430.2"/>
</dbReference>
<evidence type="ECO:0000256" key="1">
    <source>
        <dbReference type="SAM" id="SignalP"/>
    </source>
</evidence>
<keyword evidence="1" id="KW-0732">Signal</keyword>
<dbReference type="GeneID" id="115066369"/>
<feature type="chain" id="PRO_5045356831" evidence="1">
    <location>
        <begin position="28"/>
        <end position="314"/>
    </location>
</feature>
<dbReference type="KEGG" id="bdr:115066369"/>
<dbReference type="PANTHER" id="PTHR33539">
    <property type="entry name" value="UPF0764 PROTEIN C16ORF89"/>
    <property type="match status" value="1"/>
</dbReference>
<dbReference type="Proteomes" id="UP001652620">
    <property type="component" value="Chromosome 3"/>
</dbReference>
<dbReference type="OrthoDB" id="5949187at2759"/>
<accession>A0A8N4QGX6</accession>
<dbReference type="InterPro" id="IPR031751">
    <property type="entry name" value="DUF4735"/>
</dbReference>
<protein>
    <submittedName>
        <fullName evidence="3">Uncharacterized protein LOC115066369</fullName>
    </submittedName>
</protein>
<dbReference type="PANTHER" id="PTHR33539:SF1">
    <property type="entry name" value="UPF0764 PROTEIN C16ORF89"/>
    <property type="match status" value="1"/>
</dbReference>
<keyword evidence="2" id="KW-1185">Reference proteome</keyword>